<feature type="region of interest" description="Disordered" evidence="1">
    <location>
        <begin position="1291"/>
        <end position="1338"/>
    </location>
</feature>
<dbReference type="GO" id="GO:0045216">
    <property type="term" value="P:cell-cell junction organization"/>
    <property type="evidence" value="ECO:0007669"/>
    <property type="project" value="InterPro"/>
</dbReference>
<dbReference type="PANTHER" id="PTHR21517:SF3">
    <property type="entry name" value="APICAL JUNCTION COMPONENT 1 HOMOLOG"/>
    <property type="match status" value="1"/>
</dbReference>
<accession>A0A8B7XWT1</accession>
<dbReference type="RefSeq" id="XP_022084276.1">
    <property type="nucleotide sequence ID" value="XM_022228584.1"/>
</dbReference>
<dbReference type="KEGG" id="aplc:110975796"/>
<feature type="region of interest" description="Disordered" evidence="1">
    <location>
        <begin position="116"/>
        <end position="207"/>
    </location>
</feature>
<dbReference type="InterPro" id="IPR038825">
    <property type="entry name" value="Apical_junction"/>
</dbReference>
<dbReference type="Gene3D" id="6.10.140.2220">
    <property type="match status" value="1"/>
</dbReference>
<keyword evidence="4" id="KW-1185">Reference proteome</keyword>
<organism evidence="4 5">
    <name type="scientific">Acanthaster planci</name>
    <name type="common">Crown-of-thorns starfish</name>
    <dbReference type="NCBI Taxonomy" id="133434"/>
    <lineage>
        <taxon>Eukaryota</taxon>
        <taxon>Metazoa</taxon>
        <taxon>Echinodermata</taxon>
        <taxon>Eleutherozoa</taxon>
        <taxon>Asterozoa</taxon>
        <taxon>Asteroidea</taxon>
        <taxon>Valvatacea</taxon>
        <taxon>Valvatida</taxon>
        <taxon>Acanthasteridae</taxon>
        <taxon>Acanthaster</taxon>
    </lineage>
</organism>
<dbReference type="GO" id="GO:0005886">
    <property type="term" value="C:plasma membrane"/>
    <property type="evidence" value="ECO:0007669"/>
    <property type="project" value="TreeGrafter"/>
</dbReference>
<dbReference type="GO" id="GO:0043296">
    <property type="term" value="C:apical junction complex"/>
    <property type="evidence" value="ECO:0007669"/>
    <property type="project" value="TreeGrafter"/>
</dbReference>
<feature type="compositionally biased region" description="Polar residues" evidence="1">
    <location>
        <begin position="748"/>
        <end position="760"/>
    </location>
</feature>
<dbReference type="InterPro" id="IPR058586">
    <property type="entry name" value="Ajm-1"/>
</dbReference>
<dbReference type="Pfam" id="PF26649">
    <property type="entry name" value="Ajm-1"/>
    <property type="match status" value="1"/>
</dbReference>
<protein>
    <submittedName>
        <fullName evidence="5 6">Uncharacterized protein LOC110975796</fullName>
    </submittedName>
</protein>
<dbReference type="OrthoDB" id="6431454at2759"/>
<feature type="domain" description="Apical junction molecule ajm1 alpha/beta" evidence="3">
    <location>
        <begin position="1428"/>
        <end position="1539"/>
    </location>
</feature>
<feature type="compositionally biased region" description="Low complexity" evidence="1">
    <location>
        <begin position="1162"/>
        <end position="1173"/>
    </location>
</feature>
<name>A0A8B7XWT1_ACAPL</name>
<feature type="region of interest" description="Disordered" evidence="1">
    <location>
        <begin position="899"/>
        <end position="939"/>
    </location>
</feature>
<reference evidence="5 6" key="1">
    <citation type="submission" date="2025-04" db="UniProtKB">
        <authorList>
            <consortium name="RefSeq"/>
        </authorList>
    </citation>
    <scope>IDENTIFICATION</scope>
</reference>
<evidence type="ECO:0000256" key="1">
    <source>
        <dbReference type="SAM" id="MobiDB-lite"/>
    </source>
</evidence>
<feature type="region of interest" description="Disordered" evidence="1">
    <location>
        <begin position="1025"/>
        <end position="1216"/>
    </location>
</feature>
<dbReference type="RefSeq" id="XP_022084277.1">
    <property type="nucleotide sequence ID" value="XM_022228585.1"/>
</dbReference>
<feature type="compositionally biased region" description="Acidic residues" evidence="1">
    <location>
        <begin position="153"/>
        <end position="164"/>
    </location>
</feature>
<feature type="region of interest" description="Disordered" evidence="1">
    <location>
        <begin position="278"/>
        <end position="298"/>
    </location>
</feature>
<feature type="compositionally biased region" description="Basic and acidic residues" evidence="1">
    <location>
        <begin position="734"/>
        <end position="747"/>
    </location>
</feature>
<feature type="compositionally biased region" description="Polar residues" evidence="1">
    <location>
        <begin position="1111"/>
        <end position="1129"/>
    </location>
</feature>
<feature type="compositionally biased region" description="Polar residues" evidence="1">
    <location>
        <begin position="281"/>
        <end position="291"/>
    </location>
</feature>
<feature type="compositionally biased region" description="Basic and acidic residues" evidence="1">
    <location>
        <begin position="74"/>
        <end position="84"/>
    </location>
</feature>
<feature type="compositionally biased region" description="Polar residues" evidence="1">
    <location>
        <begin position="1316"/>
        <end position="1328"/>
    </location>
</feature>
<sequence>MDGEVAVTVSGVAPVTLIAQISIALIAVAVTAVYILKNLPDPGDSPRQDSSGTAHPGSPRRIEQFHATSGGYGREPDTRDAHDDADGEASTSQLREDVNTQVIDSRGEYREIISHDEYHDLCNSPSPGERPRSSRKKGSFSGHSKEWPTSLESIDEEDEEEEDLKSEGGKGNEDEPQTPKGSPKRGSRVPKWYFSRSSSGIPSLPRNRDLDAQFNQLANQTPDEGQSSLGSTVYTYEDVSNVDESRKRAITGFSGTPIGLLQRKPLLRQSAAQSLKDEYSFTGNTSSQSQAEETDNTDAARLNVTFKDDQKRVDVPDIQTRELNIHDLIPNDKFSLHGYTLDVTDEINSAQWVQTLASTVILPEKCKEELRAEVVRVDLGDEDEGQEEKVPKEDLQCTTKDRPIPKPRTSLVCMSHNPPATISPPSTSASAPPQLTNTPTHHGILQAGSDIDRPPAKERTPCAGAEQPLTNANEGLHQQTKYGELRNILKTDAAIQRGLQTRAGFLKKENIDLTDKDDKKPPSVGRYDDEVRVTASPDARLFTVVGCTPSPISTFRDNSCDSAGKVVGEVEIHPTPDGTFIAAPTDTQVILGGDPTCPDQPVTSVSPYETGTPSLSTGISFDESGLQHTNTAQNVTPQNKNTQIDQARAVEEPDISHVTIAALNIATESKNKDWTTLQNSGRERNSYDSIHLENDAVGDLPWVAEIENQSSDLNALRATLTEKLQFKRPKELLLHETKPQGHLKNSETSDSELSSATSPSEVVAQQRVRIRKSLEKLNVPDWYKKSNHYKRVLSGDQNRDLLSNQSESGPRMTRSPSSCLSDCWSVSSSEEPTHHPAVSTKLAFQSEARYRRDFPKRLLYEPIRNAISCAELPTQSPIKPTEVDAQNNHTSVIDDIEIGHSRNDSLPGQPLNQISSSLNDVNSSSPQNQPSPSHGLRLRSKSEGDHLDQITYFDSLAVKRLERHMNDSIFFVTGYINDSQDDLDDGQSDKNSLFASGSLPDESIDDMEYQRQMYELRKSFERVSVSPELQQRQTATDNNNLSHGSGYLNREVDTYRMPYDSELNNKHTPKRTGSLDTESPFSSGLSGDYRRDKFMERQTQWTPTPAPRTSIIESPQMQSYSSLTEAQQDQELKPDPRYNPDGSRNVKLSPRFAMVTPSPELPKSSPRNPSPRKTTVKIMITDTSLEDDDSGPSSGHRSDQDPVSASSSDQETVVDGMTNSWTPLDLEKLKDSEFAAVLSVITSRHMKPGNRSGFYIPGSNFVPPKEVTMEEIVDSLLGLPYQRAASAVDLNSSGYRGSSSTSTPLTCSTPDLSSSWSHSRGSTPVSTSDKSHSADSLYSEDGNVLNSIVIGRRRQDEGNYHDERFEEGDSDAIGEEIIMVKCSYKKCAKTKELSEARKSFKTCHNCYTYYCSRQCRKMHWPRHKKRCLFSRVNSVCKHVIYHSRYNGQLQSDLTRVARTGYLSRGRGAILLIFPDTESAENYTERGFDALPSAPTYSTVRELETSDLFGDHMKYLLEMCHTYDPDRKFVLNVAIMANTEEHRGNRPRRTDTAVKKCAKLSLVPPHADPSSTNPDPIPDTLIITSPSGSQGDRELNRKSRQVCLVHIQRQLRQRGVNLRHQHPEIYDRLCRWVENHEHFTPTTIYPLDEQTGKRFMCVLMPEAEPDDLGWINNPELLEDIDLDAELEKLENVAGMVVTDL</sequence>
<feature type="compositionally biased region" description="Low complexity" evidence="1">
    <location>
        <begin position="915"/>
        <end position="933"/>
    </location>
</feature>
<feature type="compositionally biased region" description="Basic and acidic residues" evidence="1">
    <location>
        <begin position="387"/>
        <end position="404"/>
    </location>
</feature>
<feature type="region of interest" description="Disordered" evidence="1">
    <location>
        <begin position="982"/>
        <end position="1001"/>
    </location>
</feature>
<keyword evidence="2" id="KW-1133">Transmembrane helix</keyword>
<feature type="region of interest" description="Disordered" evidence="1">
    <location>
        <begin position="794"/>
        <end position="818"/>
    </location>
</feature>
<feature type="compositionally biased region" description="Polar residues" evidence="1">
    <location>
        <begin position="1074"/>
        <end position="1085"/>
    </location>
</feature>
<evidence type="ECO:0000313" key="6">
    <source>
        <dbReference type="RefSeq" id="XP_022084277.1"/>
    </source>
</evidence>
<feature type="region of interest" description="Disordered" evidence="1">
    <location>
        <begin position="734"/>
        <end position="764"/>
    </location>
</feature>
<feature type="compositionally biased region" description="Polar residues" evidence="1">
    <location>
        <begin position="1191"/>
        <end position="1216"/>
    </location>
</feature>
<feature type="compositionally biased region" description="Polar residues" evidence="1">
    <location>
        <begin position="89"/>
        <end position="103"/>
    </location>
</feature>
<dbReference type="GeneID" id="110975796"/>
<feature type="region of interest" description="Disordered" evidence="1">
    <location>
        <begin position="40"/>
        <end position="103"/>
    </location>
</feature>
<proteinExistence type="predicted"/>
<evidence type="ECO:0000313" key="4">
    <source>
        <dbReference type="Proteomes" id="UP000694845"/>
    </source>
</evidence>
<feature type="transmembrane region" description="Helical" evidence="2">
    <location>
        <begin position="12"/>
        <end position="36"/>
    </location>
</feature>
<dbReference type="SUPFAM" id="SSF144232">
    <property type="entry name" value="HIT/MYND zinc finger-like"/>
    <property type="match status" value="1"/>
</dbReference>
<evidence type="ECO:0000313" key="5">
    <source>
        <dbReference type="RefSeq" id="XP_022084276.1"/>
    </source>
</evidence>
<keyword evidence="2" id="KW-0812">Transmembrane</keyword>
<evidence type="ECO:0000256" key="2">
    <source>
        <dbReference type="SAM" id="Phobius"/>
    </source>
</evidence>
<gene>
    <name evidence="5 6" type="primary">LOC110975796</name>
</gene>
<feature type="compositionally biased region" description="Low complexity" evidence="1">
    <location>
        <begin position="1292"/>
        <end position="1315"/>
    </location>
</feature>
<dbReference type="Proteomes" id="UP000694845">
    <property type="component" value="Unplaced"/>
</dbReference>
<dbReference type="OMA" id="YHSRYNG"/>
<keyword evidence="2" id="KW-0472">Membrane</keyword>
<feature type="region of interest" description="Disordered" evidence="1">
    <location>
        <begin position="382"/>
        <end position="412"/>
    </location>
</feature>
<feature type="compositionally biased region" description="Polar residues" evidence="1">
    <location>
        <begin position="1027"/>
        <end position="1043"/>
    </location>
</feature>
<evidence type="ECO:0000259" key="3">
    <source>
        <dbReference type="Pfam" id="PF26649"/>
    </source>
</evidence>
<feature type="compositionally biased region" description="Polar residues" evidence="1">
    <location>
        <begin position="904"/>
        <end position="914"/>
    </location>
</feature>
<dbReference type="PANTHER" id="PTHR21517">
    <property type="entry name" value="APICAL JUNCTION COMPONENT 1 HOMOLOG"/>
    <property type="match status" value="1"/>
</dbReference>